<protein>
    <submittedName>
        <fullName evidence="6">DUF6538 domain-containing protein</fullName>
    </submittedName>
</protein>
<dbReference type="InterPro" id="IPR046668">
    <property type="entry name" value="DUF6538"/>
</dbReference>
<dbReference type="PROSITE" id="PS51898">
    <property type="entry name" value="TYR_RECOMBINASE"/>
    <property type="match status" value="1"/>
</dbReference>
<dbReference type="InterPro" id="IPR002104">
    <property type="entry name" value="Integrase_catalytic"/>
</dbReference>
<keyword evidence="4" id="KW-0233">DNA recombination</keyword>
<evidence type="ECO:0000256" key="3">
    <source>
        <dbReference type="ARBA" id="ARBA00023125"/>
    </source>
</evidence>
<keyword evidence="3" id="KW-0238">DNA-binding</keyword>
<feature type="domain" description="Tyr recombinase" evidence="5">
    <location>
        <begin position="259"/>
        <end position="441"/>
    </location>
</feature>
<gene>
    <name evidence="6" type="ORF">ACFOD6_21090</name>
</gene>
<dbReference type="PANTHER" id="PTHR30349:SF41">
    <property type="entry name" value="INTEGRASE_RECOMBINASE PROTEIN MJ0367-RELATED"/>
    <property type="match status" value="1"/>
</dbReference>
<evidence type="ECO:0000256" key="1">
    <source>
        <dbReference type="ARBA" id="ARBA00008857"/>
    </source>
</evidence>
<dbReference type="Proteomes" id="UP001595445">
    <property type="component" value="Unassembled WGS sequence"/>
</dbReference>
<dbReference type="Gene3D" id="1.10.443.10">
    <property type="entry name" value="Intergrase catalytic core"/>
    <property type="match status" value="1"/>
</dbReference>
<keyword evidence="7" id="KW-1185">Reference proteome</keyword>
<name>A0ABV7E1R9_9RHOB</name>
<evidence type="ECO:0000259" key="5">
    <source>
        <dbReference type="PROSITE" id="PS51898"/>
    </source>
</evidence>
<evidence type="ECO:0000313" key="6">
    <source>
        <dbReference type="EMBL" id="MFC3088542.1"/>
    </source>
</evidence>
<comment type="similarity">
    <text evidence="1">Belongs to the 'phage' integrase family.</text>
</comment>
<evidence type="ECO:0000256" key="4">
    <source>
        <dbReference type="ARBA" id="ARBA00023172"/>
    </source>
</evidence>
<dbReference type="RefSeq" id="WP_197644596.1">
    <property type="nucleotide sequence ID" value="NZ_JAEACP010000012.1"/>
</dbReference>
<keyword evidence="2" id="KW-0229">DNA integration</keyword>
<dbReference type="InterPro" id="IPR011010">
    <property type="entry name" value="DNA_brk_join_enz"/>
</dbReference>
<accession>A0ABV7E1R9</accession>
<dbReference type="Pfam" id="PF20172">
    <property type="entry name" value="DUF6538"/>
    <property type="match status" value="1"/>
</dbReference>
<comment type="caution">
    <text evidence="6">The sequence shown here is derived from an EMBL/GenBank/DDBJ whole genome shotgun (WGS) entry which is preliminary data.</text>
</comment>
<evidence type="ECO:0000256" key="2">
    <source>
        <dbReference type="ARBA" id="ARBA00022908"/>
    </source>
</evidence>
<proteinExistence type="inferred from homology"/>
<dbReference type="InterPro" id="IPR050090">
    <property type="entry name" value="Tyrosine_recombinase_XerCD"/>
</dbReference>
<evidence type="ECO:0000313" key="7">
    <source>
        <dbReference type="Proteomes" id="UP001595445"/>
    </source>
</evidence>
<dbReference type="PANTHER" id="PTHR30349">
    <property type="entry name" value="PHAGE INTEGRASE-RELATED"/>
    <property type="match status" value="1"/>
</dbReference>
<dbReference type="SUPFAM" id="SSF56349">
    <property type="entry name" value="DNA breaking-rejoining enzymes"/>
    <property type="match status" value="1"/>
</dbReference>
<dbReference type="InterPro" id="IPR013762">
    <property type="entry name" value="Integrase-like_cat_sf"/>
</dbReference>
<dbReference type="EMBL" id="JBHRSM010000053">
    <property type="protein sequence ID" value="MFC3088542.1"/>
    <property type="molecule type" value="Genomic_DNA"/>
</dbReference>
<reference evidence="7" key="1">
    <citation type="journal article" date="2019" name="Int. J. Syst. Evol. Microbiol.">
        <title>The Global Catalogue of Microorganisms (GCM) 10K type strain sequencing project: providing services to taxonomists for standard genome sequencing and annotation.</title>
        <authorList>
            <consortium name="The Broad Institute Genomics Platform"/>
            <consortium name="The Broad Institute Genome Sequencing Center for Infectious Disease"/>
            <person name="Wu L."/>
            <person name="Ma J."/>
        </authorList>
    </citation>
    <scope>NUCLEOTIDE SEQUENCE [LARGE SCALE GENOMIC DNA]</scope>
    <source>
        <strain evidence="7">KCTC 62102</strain>
    </source>
</reference>
<sequence length="466" mass="52085">MAMVKASMGIVNRAGHWHLRYVVPKRYRAVEPRSQIWISLKTDSEREAKRMAADIARDLTARLEARLLSGGRDAGQVEERYRAVVATANAMGLSYVQAGALLEGDPAELVRRLNLAAAQDPEARRAEVADAALGVVETPRLMLSGLAAKVIEISAHENRHKNPRQMDDWENNVKRSLGTLQAALGRDVDVLSIGPAEARLHRRRLKERVAAGEIRASTAAKDMTYASTALKRYYDWLALPEPPNPYAGVTIKDRFEEEARKLEFSNEWIRDVLLTPGRLDAMNGEARDALLVLLETGCRQGEVLDLAPEDIHLDEPIPYFQLRHVEGDDGREIKNKASKRKVPLVGVALAAMKRHPEGFPKYRGKDVFSATVNKFLRDNGLMQSPEHTVGGLRHSWESRMKAAGYDNEDRGFMMGHSMKVIRGREVYGDDELEARLAIAQAVMFHEPDPFAAIGTRVVPKPRAKRK</sequence>
<organism evidence="6 7">
    <name type="scientific">Tabrizicola soli</name>
    <dbReference type="NCBI Taxonomy" id="2185115"/>
    <lineage>
        <taxon>Bacteria</taxon>
        <taxon>Pseudomonadati</taxon>
        <taxon>Pseudomonadota</taxon>
        <taxon>Alphaproteobacteria</taxon>
        <taxon>Rhodobacterales</taxon>
        <taxon>Paracoccaceae</taxon>
        <taxon>Tabrizicola</taxon>
    </lineage>
</organism>